<dbReference type="GO" id="GO:0004553">
    <property type="term" value="F:hydrolase activity, hydrolyzing O-glycosyl compounds"/>
    <property type="evidence" value="ECO:0007669"/>
    <property type="project" value="InterPro"/>
</dbReference>
<dbReference type="EMBL" id="SPVG01000090">
    <property type="protein sequence ID" value="TFW25244.1"/>
    <property type="molecule type" value="Genomic_DNA"/>
</dbReference>
<evidence type="ECO:0000256" key="3">
    <source>
        <dbReference type="ARBA" id="ARBA00023295"/>
    </source>
</evidence>
<dbReference type="InterPro" id="IPR051795">
    <property type="entry name" value="Glycosyl_Hydrlase_43"/>
</dbReference>
<keyword evidence="2 6" id="KW-0378">Hydrolase</keyword>
<dbReference type="InterPro" id="IPR006710">
    <property type="entry name" value="Glyco_hydro_43"/>
</dbReference>
<dbReference type="RefSeq" id="WP_135201317.1">
    <property type="nucleotide sequence ID" value="NZ_SPVG01000090.1"/>
</dbReference>
<sequence>MLVRYLPFVFAATLAACTTTTPVAWSPDLGNGEYQNPVLHADYSDPDAIQVGGKYYLVSSSFNNAPGLPLLQSPDMVNWTLVGHALPQQVPADVFAKPQHGKGVWAPCLRYHDGKFWIFYPDPDYGIYVMTARDFAGPWSEPHLLAAGKGLIDPTPLWDDDGQAYLLHAWAKSRAGFANVLTLRRMAPDASRLLDDAGKVIIDGNKLPKYTTLEGPKFYKRDGYYYVFAPAGGVETGWQSVFRSRSIDGPYEDRIVLAQGRSAVNGPHQGAWVRTPQGEDWFLHFQDKRAYGRVVHLQPVVWRDGWPLIGEDIGGAAGQPVARYRKPVAGGAPAVPATSDEFDDPSLGLQWQWNANWQPSWYALGEGRLRLFAQTRATNLWDVPSLLLQKLPAETFTVTTKVDASGQTDGGVAGLLMYGFDYAWLGTRRSDGKTQLALVSCYKAETNCHEQQEAGVELPSPQVWLRMRVVAGGVTNFSYSLDGEKYTPIGAQFTARMGRWVGAQMGLFSAGSGGHVDVDYFRVTP</sequence>
<comment type="similarity">
    <text evidence="1 6">Belongs to the glycosyl hydrolase 43 family.</text>
</comment>
<dbReference type="OrthoDB" id="8866236at2"/>
<dbReference type="InterPro" id="IPR013320">
    <property type="entry name" value="ConA-like_dom_sf"/>
</dbReference>
<dbReference type="PROSITE" id="PS51257">
    <property type="entry name" value="PROKAR_LIPOPROTEIN"/>
    <property type="match status" value="1"/>
</dbReference>
<comment type="caution">
    <text evidence="8">The sequence shown here is derived from an EMBL/GenBank/DDBJ whole genome shotgun (WGS) entry which is preliminary data.</text>
</comment>
<dbReference type="PANTHER" id="PTHR42812:SF12">
    <property type="entry name" value="BETA-XYLOSIDASE-RELATED"/>
    <property type="match status" value="1"/>
</dbReference>
<dbReference type="Pfam" id="PF17851">
    <property type="entry name" value="GH43_C2"/>
    <property type="match status" value="1"/>
</dbReference>
<evidence type="ECO:0000259" key="7">
    <source>
        <dbReference type="Pfam" id="PF17851"/>
    </source>
</evidence>
<dbReference type="Gene3D" id="2.115.10.20">
    <property type="entry name" value="Glycosyl hydrolase domain, family 43"/>
    <property type="match status" value="1"/>
</dbReference>
<feature type="site" description="Important for catalytic activity, responsible for pKa modulation of the active site Glu and correct orientation of both the proton donor and substrate" evidence="5">
    <location>
        <position position="153"/>
    </location>
</feature>
<gene>
    <name evidence="8" type="ORF">E4L98_09520</name>
</gene>
<evidence type="ECO:0000313" key="8">
    <source>
        <dbReference type="EMBL" id="TFW25244.1"/>
    </source>
</evidence>
<feature type="active site" description="Proton acceptor" evidence="4">
    <location>
        <position position="45"/>
    </location>
</feature>
<dbReference type="Proteomes" id="UP000297729">
    <property type="component" value="Unassembled WGS sequence"/>
</dbReference>
<evidence type="ECO:0000256" key="2">
    <source>
        <dbReference type="ARBA" id="ARBA00022801"/>
    </source>
</evidence>
<dbReference type="InterPro" id="IPR041542">
    <property type="entry name" value="GH43_C2"/>
</dbReference>
<protein>
    <submittedName>
        <fullName evidence="8">Glycoside hydrolase</fullName>
    </submittedName>
</protein>
<reference evidence="8 9" key="1">
    <citation type="submission" date="2019-03" db="EMBL/GenBank/DDBJ databases">
        <title>Draft Genome Sequence of Duganella callidus sp. nov., a Novel Duganella Species Isolated from Cultivated Soil.</title>
        <authorList>
            <person name="Raths R."/>
            <person name="Peta V."/>
            <person name="Bucking H."/>
        </authorList>
    </citation>
    <scope>NUCLEOTIDE SEQUENCE [LARGE SCALE GENOMIC DNA]</scope>
    <source>
        <strain evidence="8 9">DN04</strain>
    </source>
</reference>
<evidence type="ECO:0000256" key="1">
    <source>
        <dbReference type="ARBA" id="ARBA00009865"/>
    </source>
</evidence>
<dbReference type="GO" id="GO:0005975">
    <property type="term" value="P:carbohydrate metabolic process"/>
    <property type="evidence" value="ECO:0007669"/>
    <property type="project" value="InterPro"/>
</dbReference>
<dbReference type="AlphaFoldDB" id="A0A4Y9SIM2"/>
<evidence type="ECO:0000313" key="9">
    <source>
        <dbReference type="Proteomes" id="UP000297729"/>
    </source>
</evidence>
<dbReference type="Gene3D" id="2.60.120.200">
    <property type="match status" value="1"/>
</dbReference>
<feature type="domain" description="Beta-xylosidase C-terminal Concanavalin A-like" evidence="7">
    <location>
        <begin position="339"/>
        <end position="523"/>
    </location>
</feature>
<keyword evidence="3 6" id="KW-0326">Glycosidase</keyword>
<dbReference type="PANTHER" id="PTHR42812">
    <property type="entry name" value="BETA-XYLOSIDASE"/>
    <property type="match status" value="1"/>
</dbReference>
<dbReference type="Pfam" id="PF04616">
    <property type="entry name" value="Glyco_hydro_43"/>
    <property type="match status" value="1"/>
</dbReference>
<name>A0A4Y9SIM2_9BURK</name>
<accession>A0A4Y9SIM2</accession>
<dbReference type="CDD" id="cd09001">
    <property type="entry name" value="GH43_FsAxh1-like"/>
    <property type="match status" value="1"/>
</dbReference>
<organism evidence="8 9">
    <name type="scientific">Duganella callida</name>
    <dbReference type="NCBI Taxonomy" id="2561932"/>
    <lineage>
        <taxon>Bacteria</taxon>
        <taxon>Pseudomonadati</taxon>
        <taxon>Pseudomonadota</taxon>
        <taxon>Betaproteobacteria</taxon>
        <taxon>Burkholderiales</taxon>
        <taxon>Oxalobacteraceae</taxon>
        <taxon>Telluria group</taxon>
        <taxon>Duganella</taxon>
    </lineage>
</organism>
<keyword evidence="9" id="KW-1185">Reference proteome</keyword>
<dbReference type="SUPFAM" id="SSF49899">
    <property type="entry name" value="Concanavalin A-like lectins/glucanases"/>
    <property type="match status" value="1"/>
</dbReference>
<proteinExistence type="inferred from homology"/>
<dbReference type="SUPFAM" id="SSF75005">
    <property type="entry name" value="Arabinanase/levansucrase/invertase"/>
    <property type="match status" value="1"/>
</dbReference>
<evidence type="ECO:0000256" key="4">
    <source>
        <dbReference type="PIRSR" id="PIRSR606710-1"/>
    </source>
</evidence>
<dbReference type="InterPro" id="IPR023296">
    <property type="entry name" value="Glyco_hydro_beta-prop_sf"/>
</dbReference>
<evidence type="ECO:0000256" key="5">
    <source>
        <dbReference type="PIRSR" id="PIRSR606710-2"/>
    </source>
</evidence>
<feature type="active site" description="Proton donor" evidence="4">
    <location>
        <position position="214"/>
    </location>
</feature>
<evidence type="ECO:0000256" key="6">
    <source>
        <dbReference type="RuleBase" id="RU361187"/>
    </source>
</evidence>